<evidence type="ECO:0000256" key="1">
    <source>
        <dbReference type="ARBA" id="ARBA00006821"/>
    </source>
</evidence>
<dbReference type="RefSeq" id="WP_121239791.1">
    <property type="nucleotide sequence ID" value="NZ_BHVV01000001.1"/>
</dbReference>
<gene>
    <name evidence="6" type="ORF">DFR35_0382</name>
</gene>
<reference evidence="6 7" key="1">
    <citation type="submission" date="2018-10" db="EMBL/GenBank/DDBJ databases">
        <title>Genomic Encyclopedia of Type Strains, Phase IV (KMG-IV): sequencing the most valuable type-strain genomes for metagenomic binning, comparative biology and taxonomic classification.</title>
        <authorList>
            <person name="Goeker M."/>
        </authorList>
    </citation>
    <scope>NUCLEOTIDE SEQUENCE [LARGE SCALE GENOMIC DNA]</scope>
    <source>
        <strain evidence="6 7">DSM 26916</strain>
    </source>
</reference>
<dbReference type="Gene3D" id="3.20.110.20">
    <property type="match status" value="1"/>
</dbReference>
<evidence type="ECO:0000259" key="5">
    <source>
        <dbReference type="Pfam" id="PF09095"/>
    </source>
</evidence>
<dbReference type="InterPro" id="IPR052046">
    <property type="entry name" value="GH57_Enzymes"/>
</dbReference>
<accession>A0A497XIU5</accession>
<sequence length="673" mass="75650">MIAPITLLFGVHAHQPVGNFTEVIDEAHLRCYRKFFEVLENYPEFRFASHFSGWLLDVLAERYPKDMKRMAKMTRRGQVEWFGSGDCEPVLASIPHRDRVTQITTLSDKLEKRFGARPKGAWLTERVWESAVVASLVESGIEYVAVDDYHFLCAGADPATLDSFHTTEESGLALDLFPISEAARYRFPFSPANEVVGWLEDQARAGQRAAIYFDDIEKFGIWPETYAWVYEKGWLVQFIEGVLASKLIRTATFDEFHAANRTRGVVYLPTASYIEMNEWTLPGPAAREYHALLEDEKAAGRFERRKPYLRGGIWRNFFSRYPESNWMHKRMLEVSNRYNALPQKQQTAERRELLHRCQANDAYWHGLFGGLYLPHLRRAIWNNLLALEAELDTLAPRPALEQRDIDHDGCDEIVLHGHLLQAVIRADGNAGIVEFDAFERAHNFGDTLRRYDEAYHDKLDQVQQAAAEHGGIASAHDRIAFLHEILPGDADPDTRPRNLFTEQWIAPDGAAAVPVARYEVAEISPGDGTARFVAEVDRGYLSKHVEVSGPHLSVRLKAENIAGTLSTQINLAMPSCDGFLGRYILASGEIPGGFGDALDLEHATQLTLEDGVLGGRLRLTASLPAHIAARAHRTVSQSEAGFEKVMQAVELTLSWPLVAGTEQVLTLEFATLA</sequence>
<dbReference type="Proteomes" id="UP000268908">
    <property type="component" value="Unassembled WGS sequence"/>
</dbReference>
<feature type="domain" description="Alpha-amylase/4-alpha-glucanotransferase central" evidence="4">
    <location>
        <begin position="312"/>
        <end position="389"/>
    </location>
</feature>
<comment type="caution">
    <text evidence="6">The sequence shown here is derived from an EMBL/GenBank/DDBJ whole genome shotgun (WGS) entry which is preliminary data.</text>
</comment>
<keyword evidence="7" id="KW-1185">Reference proteome</keyword>
<dbReference type="AlphaFoldDB" id="A0A497XIU5"/>
<dbReference type="InterPro" id="IPR015179">
    <property type="entry name" value="A-amylase/a-glucTrfase_C"/>
</dbReference>
<proteinExistence type="inferred from homology"/>
<keyword evidence="2" id="KW-0119">Carbohydrate metabolism</keyword>
<dbReference type="InterPro" id="IPR011330">
    <property type="entry name" value="Glyco_hydro/deAcase_b/a-brl"/>
</dbReference>
<dbReference type="GO" id="GO:0003824">
    <property type="term" value="F:catalytic activity"/>
    <property type="evidence" value="ECO:0007669"/>
    <property type="project" value="InterPro"/>
</dbReference>
<dbReference type="InterPro" id="IPR015178">
    <property type="entry name" value="A-amylase/a-glucTrfase_central"/>
</dbReference>
<evidence type="ECO:0000313" key="6">
    <source>
        <dbReference type="EMBL" id="RLJ67832.1"/>
    </source>
</evidence>
<dbReference type="InterPro" id="IPR004300">
    <property type="entry name" value="Glyco_hydro_57_N"/>
</dbReference>
<evidence type="ECO:0000259" key="3">
    <source>
        <dbReference type="Pfam" id="PF03065"/>
    </source>
</evidence>
<dbReference type="GO" id="GO:0005975">
    <property type="term" value="P:carbohydrate metabolic process"/>
    <property type="evidence" value="ECO:0007669"/>
    <property type="project" value="InterPro"/>
</dbReference>
<dbReference type="PANTHER" id="PTHR36306:SF1">
    <property type="entry name" value="ALPHA-AMYLASE-RELATED"/>
    <property type="match status" value="1"/>
</dbReference>
<dbReference type="CDD" id="cd10793">
    <property type="entry name" value="GH57N_TLGT_like"/>
    <property type="match status" value="1"/>
</dbReference>
<protein>
    <submittedName>
        <fullName evidence="6">Alpha-amylase</fullName>
    </submittedName>
</protein>
<dbReference type="Pfam" id="PF09095">
    <property type="entry name" value="AmyA-gluTrfs_C"/>
    <property type="match status" value="1"/>
</dbReference>
<evidence type="ECO:0000313" key="7">
    <source>
        <dbReference type="Proteomes" id="UP000268908"/>
    </source>
</evidence>
<evidence type="ECO:0000259" key="4">
    <source>
        <dbReference type="Pfam" id="PF09094"/>
    </source>
</evidence>
<feature type="domain" description="Glycoside hydrolase family 57 N-terminal" evidence="3">
    <location>
        <begin position="12"/>
        <end position="269"/>
    </location>
</feature>
<dbReference type="Pfam" id="PF03065">
    <property type="entry name" value="Glyco_hydro_57"/>
    <property type="match status" value="1"/>
</dbReference>
<dbReference type="Gene3D" id="2.70.98.10">
    <property type="match status" value="1"/>
</dbReference>
<dbReference type="SUPFAM" id="SSF88688">
    <property type="entry name" value="Families 57/38 glycoside transferase middle domain"/>
    <property type="match status" value="1"/>
</dbReference>
<dbReference type="Pfam" id="PF09094">
    <property type="entry name" value="AmyA-A_glucT_m"/>
    <property type="match status" value="1"/>
</dbReference>
<dbReference type="OrthoDB" id="8476at2"/>
<dbReference type="SUPFAM" id="SSF74650">
    <property type="entry name" value="Galactose mutarotase-like"/>
    <property type="match status" value="1"/>
</dbReference>
<dbReference type="InterPro" id="IPR011013">
    <property type="entry name" value="Gal_mutarotase_sf_dom"/>
</dbReference>
<dbReference type="PANTHER" id="PTHR36306">
    <property type="entry name" value="ALPHA-AMYLASE-RELATED-RELATED"/>
    <property type="match status" value="1"/>
</dbReference>
<comment type="similarity">
    <text evidence="1">Belongs to the glycosyl hydrolase 57 family.</text>
</comment>
<dbReference type="GO" id="GO:0030246">
    <property type="term" value="F:carbohydrate binding"/>
    <property type="evidence" value="ECO:0007669"/>
    <property type="project" value="InterPro"/>
</dbReference>
<dbReference type="SUPFAM" id="SSF88713">
    <property type="entry name" value="Glycoside hydrolase/deacetylase"/>
    <property type="match status" value="1"/>
</dbReference>
<feature type="domain" description="Alpha-amylase/4-alpha-glucanotransferase C-terminal" evidence="5">
    <location>
        <begin position="404"/>
        <end position="661"/>
    </location>
</feature>
<dbReference type="InterPro" id="IPR014718">
    <property type="entry name" value="GH-type_carb-bd"/>
</dbReference>
<dbReference type="InterPro" id="IPR028995">
    <property type="entry name" value="Glyco_hydro_57/38_cen_sf"/>
</dbReference>
<organism evidence="6 7">
    <name type="scientific">Sulfurisoma sediminicola</name>
    <dbReference type="NCBI Taxonomy" id="1381557"/>
    <lineage>
        <taxon>Bacteria</taxon>
        <taxon>Pseudomonadati</taxon>
        <taxon>Pseudomonadota</taxon>
        <taxon>Betaproteobacteria</taxon>
        <taxon>Nitrosomonadales</taxon>
        <taxon>Sterolibacteriaceae</taxon>
        <taxon>Sulfurisoma</taxon>
    </lineage>
</organism>
<dbReference type="EMBL" id="RCCI01000004">
    <property type="protein sequence ID" value="RLJ67832.1"/>
    <property type="molecule type" value="Genomic_DNA"/>
</dbReference>
<name>A0A497XIU5_9PROT</name>
<evidence type="ECO:0000256" key="2">
    <source>
        <dbReference type="ARBA" id="ARBA00023277"/>
    </source>
</evidence>